<keyword evidence="2" id="KW-1185">Reference proteome</keyword>
<protein>
    <submittedName>
        <fullName evidence="1">GlcNAc-PI de-N-acetylase</fullName>
    </submittedName>
</protein>
<proteinExistence type="predicted"/>
<accession>A0A7I7KX67</accession>
<dbReference type="RefSeq" id="WP_308207601.1">
    <property type="nucleotide sequence ID" value="NZ_AP022569.1"/>
</dbReference>
<organism evidence="1 2">
    <name type="scientific">Mycobacterium cookii</name>
    <dbReference type="NCBI Taxonomy" id="1775"/>
    <lineage>
        <taxon>Bacteria</taxon>
        <taxon>Bacillati</taxon>
        <taxon>Actinomycetota</taxon>
        <taxon>Actinomycetes</taxon>
        <taxon>Mycobacteriales</taxon>
        <taxon>Mycobacteriaceae</taxon>
        <taxon>Mycobacterium</taxon>
    </lineage>
</organism>
<evidence type="ECO:0000313" key="2">
    <source>
        <dbReference type="Proteomes" id="UP000465866"/>
    </source>
</evidence>
<sequence length="226" mass="24596">MDGTANMMALTPVSLDSVAVIGVGCGDIAVGLGATLVEIACDKPDLVVHALVLTGGGTEHEIEEKNAFAVLCPSADIRLTVADLPGGGLRDQWRRVRAVLAEFRRDCEPDIVFGPHGSDQYEDHRLLAELIPAEFRKHLVLGYEILRSDSDLLNPSLYLPVPSETAHEKASLIAQCYPSQAGRRWFDDEAFLGLMRVRGVQCRARYAEAFTVEKAVLDSGTDYSVN</sequence>
<dbReference type="AlphaFoldDB" id="A0A7I7KX67"/>
<gene>
    <name evidence="1" type="ORF">MCOO_21560</name>
</gene>
<dbReference type="Proteomes" id="UP000465866">
    <property type="component" value="Chromosome"/>
</dbReference>
<dbReference type="Gene3D" id="3.40.50.10320">
    <property type="entry name" value="LmbE-like"/>
    <property type="match status" value="1"/>
</dbReference>
<dbReference type="SUPFAM" id="SSF102588">
    <property type="entry name" value="LmbE-like"/>
    <property type="match status" value="1"/>
</dbReference>
<reference evidence="1 2" key="1">
    <citation type="journal article" date="2019" name="Emerg. Microbes Infect.">
        <title>Comprehensive subspecies identification of 175 nontuberculous mycobacteria species based on 7547 genomic profiles.</title>
        <authorList>
            <person name="Matsumoto Y."/>
            <person name="Kinjo T."/>
            <person name="Motooka D."/>
            <person name="Nabeya D."/>
            <person name="Jung N."/>
            <person name="Uechi K."/>
            <person name="Horii T."/>
            <person name="Iida T."/>
            <person name="Fujita J."/>
            <person name="Nakamura S."/>
        </authorList>
    </citation>
    <scope>NUCLEOTIDE SEQUENCE [LARGE SCALE GENOMIC DNA]</scope>
    <source>
        <strain evidence="1 2">JCM 12404</strain>
    </source>
</reference>
<name>A0A7I7KX67_9MYCO</name>
<evidence type="ECO:0000313" key="1">
    <source>
        <dbReference type="EMBL" id="BBX46141.1"/>
    </source>
</evidence>
<dbReference type="KEGG" id="mcoo:MCOO_21560"/>
<dbReference type="EMBL" id="AP022569">
    <property type="protein sequence ID" value="BBX46141.1"/>
    <property type="molecule type" value="Genomic_DNA"/>
</dbReference>
<dbReference type="InterPro" id="IPR024078">
    <property type="entry name" value="LmbE-like_dom_sf"/>
</dbReference>